<organism evidence="1 2">
    <name type="scientific">Onychostoma macrolepis</name>
    <dbReference type="NCBI Taxonomy" id="369639"/>
    <lineage>
        <taxon>Eukaryota</taxon>
        <taxon>Metazoa</taxon>
        <taxon>Chordata</taxon>
        <taxon>Craniata</taxon>
        <taxon>Vertebrata</taxon>
        <taxon>Euteleostomi</taxon>
        <taxon>Actinopterygii</taxon>
        <taxon>Neopterygii</taxon>
        <taxon>Teleostei</taxon>
        <taxon>Ostariophysi</taxon>
        <taxon>Cypriniformes</taxon>
        <taxon>Cyprinidae</taxon>
        <taxon>Acrossocheilinae</taxon>
        <taxon>Onychostoma</taxon>
    </lineage>
</organism>
<dbReference type="Proteomes" id="UP000579812">
    <property type="component" value="Unassembled WGS sequence"/>
</dbReference>
<gene>
    <name evidence="1" type="ORF">G5714_004384</name>
</gene>
<comment type="caution">
    <text evidence="1">The sequence shown here is derived from an EMBL/GenBank/DDBJ whole genome shotgun (WGS) entry which is preliminary data.</text>
</comment>
<proteinExistence type="predicted"/>
<evidence type="ECO:0000313" key="1">
    <source>
        <dbReference type="EMBL" id="KAF4114161.1"/>
    </source>
</evidence>
<name>A0A7J6D4K8_9TELE</name>
<accession>A0A7J6D4K8</accession>
<dbReference type="AlphaFoldDB" id="A0A7J6D4K8"/>
<reference evidence="1 2" key="1">
    <citation type="submission" date="2020-04" db="EMBL/GenBank/DDBJ databases">
        <title>Chromosome-level genome assembly of a cyprinid fish Onychostoma macrolepis by integration of Nanopore Sequencing, Bionano and Hi-C technology.</title>
        <authorList>
            <person name="Wang D."/>
        </authorList>
    </citation>
    <scope>NUCLEOTIDE SEQUENCE [LARGE SCALE GENOMIC DNA]</scope>
    <source>
        <strain evidence="1">SWU-2019</strain>
        <tissue evidence="1">Muscle</tissue>
    </source>
</reference>
<evidence type="ECO:0000313" key="2">
    <source>
        <dbReference type="Proteomes" id="UP000579812"/>
    </source>
</evidence>
<keyword evidence="2" id="KW-1185">Reference proteome</keyword>
<dbReference type="EMBL" id="JAAMOB010000004">
    <property type="protein sequence ID" value="KAF4114161.1"/>
    <property type="molecule type" value="Genomic_DNA"/>
</dbReference>
<protein>
    <submittedName>
        <fullName evidence="1">Uncharacterized protein</fullName>
    </submittedName>
</protein>
<sequence length="76" mass="8660">MPHSFKRRALCPWHSTMESEDNLLAETTGSTREHGGEMVWGPCNVCQLKGHGTLRDLLKDYFVSPAGQVPWQEKYI</sequence>